<proteinExistence type="predicted"/>
<protein>
    <submittedName>
        <fullName evidence="2">Uncharacterized protein</fullName>
    </submittedName>
</protein>
<feature type="compositionally biased region" description="Basic and acidic residues" evidence="1">
    <location>
        <begin position="55"/>
        <end position="70"/>
    </location>
</feature>
<keyword evidence="3" id="KW-1185">Reference proteome</keyword>
<evidence type="ECO:0000313" key="3">
    <source>
        <dbReference type="Proteomes" id="UP000680679"/>
    </source>
</evidence>
<reference evidence="2 3" key="1">
    <citation type="submission" date="2021-04" db="EMBL/GenBank/DDBJ databases">
        <title>Complete genome sequencing of Allochromatium tepidum strain NZ.</title>
        <authorList>
            <person name="Tsukatani Y."/>
            <person name="Mori H."/>
        </authorList>
    </citation>
    <scope>NUCLEOTIDE SEQUENCE [LARGE SCALE GENOMIC DNA]</scope>
    <source>
        <strain evidence="2 3">NZ</strain>
    </source>
</reference>
<evidence type="ECO:0000313" key="2">
    <source>
        <dbReference type="EMBL" id="BCU08030.1"/>
    </source>
</evidence>
<accession>A0ABM7QPZ6</accession>
<feature type="region of interest" description="Disordered" evidence="1">
    <location>
        <begin position="1"/>
        <end position="70"/>
    </location>
</feature>
<organism evidence="2 3">
    <name type="scientific">Allochromatium tepidum</name>
    <dbReference type="NCBI Taxonomy" id="553982"/>
    <lineage>
        <taxon>Bacteria</taxon>
        <taxon>Pseudomonadati</taxon>
        <taxon>Pseudomonadota</taxon>
        <taxon>Gammaproteobacteria</taxon>
        <taxon>Chromatiales</taxon>
        <taxon>Chromatiaceae</taxon>
        <taxon>Allochromatium</taxon>
    </lineage>
</organism>
<feature type="compositionally biased region" description="Polar residues" evidence="1">
    <location>
        <begin position="1"/>
        <end position="13"/>
    </location>
</feature>
<sequence length="70" mass="7623">MSQDTDPNTTATPDSAPVDTAAAKPKPSVRSTTARTAIRHTAKRPSPSTQTESNRPYDADYRSGHRVWPD</sequence>
<dbReference type="RefSeq" id="WP_213379071.1">
    <property type="nucleotide sequence ID" value="NZ_AP024563.1"/>
</dbReference>
<gene>
    <name evidence="2" type="ORF">Atep_27070</name>
</gene>
<dbReference type="EMBL" id="AP024563">
    <property type="protein sequence ID" value="BCU08030.1"/>
    <property type="molecule type" value="Genomic_DNA"/>
</dbReference>
<dbReference type="Proteomes" id="UP000680679">
    <property type="component" value="Chromosome"/>
</dbReference>
<evidence type="ECO:0000256" key="1">
    <source>
        <dbReference type="SAM" id="MobiDB-lite"/>
    </source>
</evidence>
<name>A0ABM7QPZ6_9GAMM</name>